<feature type="compositionally biased region" description="Low complexity" evidence="2">
    <location>
        <begin position="260"/>
        <end position="270"/>
    </location>
</feature>
<feature type="coiled-coil region" evidence="1">
    <location>
        <begin position="294"/>
        <end position="351"/>
    </location>
</feature>
<keyword evidence="1" id="KW-0175">Coiled coil</keyword>
<name>A0A8H7UQH7_9FUNG</name>
<feature type="coiled-coil region" evidence="1">
    <location>
        <begin position="389"/>
        <end position="417"/>
    </location>
</feature>
<comment type="caution">
    <text evidence="3">The sequence shown here is derived from an EMBL/GenBank/DDBJ whole genome shotgun (WGS) entry which is preliminary data.</text>
</comment>
<gene>
    <name evidence="3" type="ORF">INT46_001438</name>
</gene>
<feature type="region of interest" description="Disordered" evidence="2">
    <location>
        <begin position="252"/>
        <end position="272"/>
    </location>
</feature>
<protein>
    <submittedName>
        <fullName evidence="3">Uncharacterized protein</fullName>
    </submittedName>
</protein>
<evidence type="ECO:0000313" key="4">
    <source>
        <dbReference type="Proteomes" id="UP000650833"/>
    </source>
</evidence>
<evidence type="ECO:0000256" key="2">
    <source>
        <dbReference type="SAM" id="MobiDB-lite"/>
    </source>
</evidence>
<keyword evidence="4" id="KW-1185">Reference proteome</keyword>
<feature type="compositionally biased region" description="Basic and acidic residues" evidence="2">
    <location>
        <begin position="785"/>
        <end position="807"/>
    </location>
</feature>
<accession>A0A8H7UQH7</accession>
<sequence>MSQNALSSNVQAAIDSAVGSKAVDVYAYLEGTKKPVIEVVAKDLNLNESTASDVAVAKQSESVIAPAAIDLQDAINSAVDNVVGSPAVNVYAYLDKANSTESKNDIVQEIAKIVPEVVPATVDETKEEAIEAKSSLVDEINQSVPEAEAAAVDETKEEAIEAKSDVVEEIKQVVPEVTPVPIVAESKPASVDLAAAVNYAVSSVVGSPAVDVYTYLEKTNKPTLVERVEQGVEKVKEEVTEVKNEAVKEIKEKSREIESTTESQTEPEQPAVEAKEELVEEIKHVVPEVAPAAVDETKEEAVEAKEDVLEEIKEVVPEVTPITDETKEKTVESEEEVAEAKEDVIEEIKDVVPEVAPAAVDETKEEAIEAKEDVLEEIKDVVPEVAPVTDETKEKTVESEEEVAEAKEDVIEEIKDVVPEVAPAAVDETKEEAIEAKEDVLEEIKDVVPEVAPAVVATKPLQIDLQSAIDYAIKSVVGYSAVDVYAHLESANPSVKKETTPITAVQNLGAQAQQLSETVRSAVIDNDEQAASVADVKADAFNLAESAKVAAVATASAATVGVASLLSSKSNLNEENDVKRDIETTETETKPYVAQVVQNAKDTAFENATAAKTSVDATIEEAKEQAPVIQKSIDTKVESAKASVAATIEEAKEQAPVIQKDIDNKVESAKAAVGSTIEEAKEQAPVIQKSIDDKVESVKTSAADSADLAQEKIAEIQKEIPVVQEQIKSTMGDVQKKLSAASVQKPEPAVPVPVAASQVNPETPATPIVPVTAVPVSKPVVPAAEPEHKPLPSKPAAEEKGSKCTIM</sequence>
<dbReference type="EMBL" id="JAEPRC010000784">
    <property type="protein sequence ID" value="KAG2191825.1"/>
    <property type="molecule type" value="Genomic_DNA"/>
</dbReference>
<evidence type="ECO:0000256" key="1">
    <source>
        <dbReference type="SAM" id="Coils"/>
    </source>
</evidence>
<evidence type="ECO:0000313" key="3">
    <source>
        <dbReference type="EMBL" id="KAG2191825.1"/>
    </source>
</evidence>
<dbReference type="OrthoDB" id="20872at2759"/>
<proteinExistence type="predicted"/>
<feature type="region of interest" description="Disordered" evidence="2">
    <location>
        <begin position="783"/>
        <end position="807"/>
    </location>
</feature>
<organism evidence="3 4">
    <name type="scientific">Mucor plumbeus</name>
    <dbReference type="NCBI Taxonomy" id="97098"/>
    <lineage>
        <taxon>Eukaryota</taxon>
        <taxon>Fungi</taxon>
        <taxon>Fungi incertae sedis</taxon>
        <taxon>Mucoromycota</taxon>
        <taxon>Mucoromycotina</taxon>
        <taxon>Mucoromycetes</taxon>
        <taxon>Mucorales</taxon>
        <taxon>Mucorineae</taxon>
        <taxon>Mucoraceae</taxon>
        <taxon>Mucor</taxon>
    </lineage>
</organism>
<dbReference type="AlphaFoldDB" id="A0A8H7UQH7"/>
<reference evidence="3" key="1">
    <citation type="submission" date="2020-12" db="EMBL/GenBank/DDBJ databases">
        <title>Metabolic potential, ecology and presence of endohyphal bacteria is reflected in genomic diversity of Mucoromycotina.</title>
        <authorList>
            <person name="Muszewska A."/>
            <person name="Okrasinska A."/>
            <person name="Steczkiewicz K."/>
            <person name="Drgas O."/>
            <person name="Orlowska M."/>
            <person name="Perlinska-Lenart U."/>
            <person name="Aleksandrzak-Piekarczyk T."/>
            <person name="Szatraj K."/>
            <person name="Zielenkiewicz U."/>
            <person name="Pilsyk S."/>
            <person name="Malc E."/>
            <person name="Mieczkowski P."/>
            <person name="Kruszewska J.S."/>
            <person name="Biernat P."/>
            <person name="Pawlowska J."/>
        </authorList>
    </citation>
    <scope>NUCLEOTIDE SEQUENCE</scope>
    <source>
        <strain evidence="3">CBS 226.32</strain>
    </source>
</reference>
<dbReference type="Proteomes" id="UP000650833">
    <property type="component" value="Unassembled WGS sequence"/>
</dbReference>